<evidence type="ECO:0000256" key="1">
    <source>
        <dbReference type="SAM" id="Phobius"/>
    </source>
</evidence>
<gene>
    <name evidence="2" type="ORF">SAMN05192557_1516</name>
</gene>
<dbReference type="OrthoDB" id="9792998at2"/>
<evidence type="ECO:0000313" key="3">
    <source>
        <dbReference type="Proteomes" id="UP000243605"/>
    </source>
</evidence>
<organism evidence="2 3">
    <name type="scientific">Aliicoccus persicus</name>
    <dbReference type="NCBI Taxonomy" id="930138"/>
    <lineage>
        <taxon>Bacteria</taxon>
        <taxon>Bacillati</taxon>
        <taxon>Bacillota</taxon>
        <taxon>Bacilli</taxon>
        <taxon>Bacillales</taxon>
        <taxon>Staphylococcaceae</taxon>
        <taxon>Aliicoccus</taxon>
    </lineage>
</organism>
<proteinExistence type="predicted"/>
<feature type="transmembrane region" description="Helical" evidence="1">
    <location>
        <begin position="45"/>
        <end position="66"/>
    </location>
</feature>
<accession>A0A662Z4E7</accession>
<dbReference type="RefSeq" id="WP_091475375.1">
    <property type="nucleotide sequence ID" value="NZ_FOIT01000004.1"/>
</dbReference>
<keyword evidence="3" id="KW-1185">Reference proteome</keyword>
<keyword evidence="1" id="KW-1133">Transmembrane helix</keyword>
<protein>
    <recommendedName>
        <fullName evidence="4">TM2 domain-containing protein</fullName>
    </recommendedName>
</protein>
<evidence type="ECO:0000313" key="2">
    <source>
        <dbReference type="EMBL" id="SEW07741.1"/>
    </source>
</evidence>
<keyword evidence="1" id="KW-0812">Transmembrane</keyword>
<keyword evidence="1" id="KW-0472">Membrane</keyword>
<dbReference type="AlphaFoldDB" id="A0A662Z4E7"/>
<reference evidence="2 3" key="1">
    <citation type="submission" date="2016-10" db="EMBL/GenBank/DDBJ databases">
        <authorList>
            <person name="Varghese N."/>
            <person name="Submissions S."/>
        </authorList>
    </citation>
    <scope>NUCLEOTIDE SEQUENCE [LARGE SCALE GENOMIC DNA]</scope>
    <source>
        <strain evidence="2 3">IBRC-M10081</strain>
    </source>
</reference>
<name>A0A662Z4E7_9STAP</name>
<evidence type="ECO:0008006" key="4">
    <source>
        <dbReference type="Google" id="ProtNLM"/>
    </source>
</evidence>
<sequence length="81" mass="9004">MHEQKSAGTAAVLSALINGLGQIYNGHIIKGVLFILIQALNGFLTTILIGYIFLPIVWVICVFDAYRSAQKINRRANRARF</sequence>
<dbReference type="Proteomes" id="UP000243605">
    <property type="component" value="Unassembled WGS sequence"/>
</dbReference>
<dbReference type="EMBL" id="FOIT01000004">
    <property type="protein sequence ID" value="SEW07741.1"/>
    <property type="molecule type" value="Genomic_DNA"/>
</dbReference>